<name>A0A3E2H5H9_SCYLI</name>
<dbReference type="PANTHER" id="PTHR42085:SF1">
    <property type="entry name" value="F-BOX DOMAIN-CONTAINING PROTEIN"/>
    <property type="match status" value="1"/>
</dbReference>
<feature type="non-terminal residue" evidence="1">
    <location>
        <position position="397"/>
    </location>
</feature>
<dbReference type="InterPro" id="IPR038883">
    <property type="entry name" value="AN11006-like"/>
</dbReference>
<sequence>MNTGERELLGLSRQDTLPGKTQNRNKKNGVASLDTSQSMLLQLPLELRREIYTIFFCSTRLAFGERYTSPISTQAIKPKPHSLALLRTCHQIRKEVGDTWIGYILWSFGSPASLLDKLSRLPPAILAKIRHVRTGGRPLMLSPPDYDDDVYYRLVWVLKLMPGLCLDRLTVLGSNIPEVNYDTLEGLIKHGNGWRELRYITQDSSMLSFPKLDMFMVDPPYWRKPQPSTWVNMMRQRDGADSQPSVIIYRATVADSPGSVLDERTRYILDQSVPPSGLDEFGIKEDSTLSGPEEAGKELCVEVRRSKNVDIAERDEPPYNHMDIRDWAGSMSWWEIRSACLDYVEDDDDDDDDDIDDEFLKTLAQPTELDEYKLVDDYKWPVVDKNIFNFPERSLYR</sequence>
<organism evidence="1 2">
    <name type="scientific">Scytalidium lignicola</name>
    <name type="common">Hyphomycete</name>
    <dbReference type="NCBI Taxonomy" id="5539"/>
    <lineage>
        <taxon>Eukaryota</taxon>
        <taxon>Fungi</taxon>
        <taxon>Dikarya</taxon>
        <taxon>Ascomycota</taxon>
        <taxon>Pezizomycotina</taxon>
        <taxon>Leotiomycetes</taxon>
        <taxon>Leotiomycetes incertae sedis</taxon>
        <taxon>Scytalidium</taxon>
    </lineage>
</organism>
<dbReference type="OrthoDB" id="72726at2759"/>
<dbReference type="EMBL" id="NCSJ02000155">
    <property type="protein sequence ID" value="RFU28655.1"/>
    <property type="molecule type" value="Genomic_DNA"/>
</dbReference>
<evidence type="ECO:0000313" key="2">
    <source>
        <dbReference type="Proteomes" id="UP000258309"/>
    </source>
</evidence>
<gene>
    <name evidence="1" type="ORF">B7463_g7692</name>
</gene>
<protein>
    <submittedName>
        <fullName evidence="1">Uncharacterized protein</fullName>
    </submittedName>
</protein>
<keyword evidence="2" id="KW-1185">Reference proteome</keyword>
<proteinExistence type="predicted"/>
<dbReference type="PANTHER" id="PTHR42085">
    <property type="entry name" value="F-BOX DOMAIN-CONTAINING PROTEIN"/>
    <property type="match status" value="1"/>
</dbReference>
<feature type="non-terminal residue" evidence="1">
    <location>
        <position position="1"/>
    </location>
</feature>
<dbReference type="AlphaFoldDB" id="A0A3E2H5H9"/>
<dbReference type="Proteomes" id="UP000258309">
    <property type="component" value="Unassembled WGS sequence"/>
</dbReference>
<dbReference type="OMA" id="NGWKELR"/>
<accession>A0A3E2H5H9</accession>
<evidence type="ECO:0000313" key="1">
    <source>
        <dbReference type="EMBL" id="RFU28655.1"/>
    </source>
</evidence>
<reference evidence="1 2" key="1">
    <citation type="submission" date="2018-05" db="EMBL/GenBank/DDBJ databases">
        <title>Draft genome sequence of Scytalidium lignicola DSM 105466, a ubiquitous saprotrophic fungus.</title>
        <authorList>
            <person name="Buettner E."/>
            <person name="Gebauer A.M."/>
            <person name="Hofrichter M."/>
            <person name="Liers C."/>
            <person name="Kellner H."/>
        </authorList>
    </citation>
    <scope>NUCLEOTIDE SEQUENCE [LARGE SCALE GENOMIC DNA]</scope>
    <source>
        <strain evidence="1 2">DSM 105466</strain>
    </source>
</reference>
<comment type="caution">
    <text evidence="1">The sequence shown here is derived from an EMBL/GenBank/DDBJ whole genome shotgun (WGS) entry which is preliminary data.</text>
</comment>